<comment type="caution">
    <text evidence="4">The sequence shown here is derived from an EMBL/GenBank/DDBJ whole genome shotgun (WGS) entry which is preliminary data.</text>
</comment>
<protein>
    <recommendedName>
        <fullName evidence="6">Ankyrin</fullName>
    </recommendedName>
</protein>
<proteinExistence type="predicted"/>
<evidence type="ECO:0000256" key="3">
    <source>
        <dbReference type="PROSITE-ProRule" id="PRU00023"/>
    </source>
</evidence>
<dbReference type="SUPFAM" id="SSF48403">
    <property type="entry name" value="Ankyrin repeat"/>
    <property type="match status" value="1"/>
</dbReference>
<dbReference type="Pfam" id="PF12796">
    <property type="entry name" value="Ank_2"/>
    <property type="match status" value="1"/>
</dbReference>
<dbReference type="Gene3D" id="1.25.40.20">
    <property type="entry name" value="Ankyrin repeat-containing domain"/>
    <property type="match status" value="2"/>
</dbReference>
<dbReference type="Proteomes" id="UP000536711">
    <property type="component" value="Unassembled WGS sequence"/>
</dbReference>
<dbReference type="PANTHER" id="PTHR24123">
    <property type="entry name" value="ANKYRIN REPEAT-CONTAINING"/>
    <property type="match status" value="1"/>
</dbReference>
<keyword evidence="1" id="KW-0677">Repeat</keyword>
<feature type="repeat" description="ANK" evidence="3">
    <location>
        <begin position="253"/>
        <end position="285"/>
    </location>
</feature>
<name>A0A8H4NQ66_9HYPO</name>
<evidence type="ECO:0008006" key="6">
    <source>
        <dbReference type="Google" id="ProtNLM"/>
    </source>
</evidence>
<dbReference type="PANTHER" id="PTHR24123:SF33">
    <property type="entry name" value="PROTEIN HOS4"/>
    <property type="match status" value="1"/>
</dbReference>
<accession>A0A8H4NQ66</accession>
<organism evidence="4 5">
    <name type="scientific">Fusarium acutatum</name>
    <dbReference type="NCBI Taxonomy" id="78861"/>
    <lineage>
        <taxon>Eukaryota</taxon>
        <taxon>Fungi</taxon>
        <taxon>Dikarya</taxon>
        <taxon>Ascomycota</taxon>
        <taxon>Pezizomycotina</taxon>
        <taxon>Sordariomycetes</taxon>
        <taxon>Hypocreomycetidae</taxon>
        <taxon>Hypocreales</taxon>
        <taxon>Nectriaceae</taxon>
        <taxon>Fusarium</taxon>
        <taxon>Fusarium fujikuroi species complex</taxon>
    </lineage>
</organism>
<dbReference type="InterPro" id="IPR002110">
    <property type="entry name" value="Ankyrin_rpt"/>
</dbReference>
<dbReference type="SMART" id="SM00248">
    <property type="entry name" value="ANK"/>
    <property type="match status" value="5"/>
</dbReference>
<dbReference type="PROSITE" id="PS50297">
    <property type="entry name" value="ANK_REP_REGION"/>
    <property type="match status" value="3"/>
</dbReference>
<keyword evidence="2 3" id="KW-0040">ANK repeat</keyword>
<evidence type="ECO:0000256" key="1">
    <source>
        <dbReference type="ARBA" id="ARBA00022737"/>
    </source>
</evidence>
<sequence>MSPRISGVTGRPVTFSNLPQEITQCIVDKILDGNSLHREQSWEWDYWSEPEPEHNPLQVYVDALNLAATSLLISAKRGKIAGVIRALDVGANIRSNDEMETVTYYTTGPNAIKTSYRVPLYLDNQVTTIHWAALNGHKDIVSLLLSHGANINHRVSIDTREWSIHRTVPADQQDQDCSVIDYCPFTCANRAVAHNAFLGFRCLGSPQAVDNQYRFMKLEQGANTLYFAVEGSNIETAEYLIKAGANSTTHTGTGLNALHQAVSNGDVTMAKYLLMESIDSNSTDPFGKTPLYLINCSKEDMVHPAVKIIETLAEHGADINRWDLLGNTPLITHLQDFERNDSVIAEFIRKGAHICQGFYDGLEAPPNELNQEIYSAMEYIGFVGPDCEPVPLPLNHYSGLEWSQTREAIYRHLYKLIHQTDTVPERLAGFSPREWEEYWEKRPFVYVDAPLLENLIRRSPDN</sequence>
<evidence type="ECO:0000313" key="5">
    <source>
        <dbReference type="Proteomes" id="UP000536711"/>
    </source>
</evidence>
<dbReference type="InterPro" id="IPR051165">
    <property type="entry name" value="Multifunctional_ANK_Repeat"/>
</dbReference>
<reference evidence="4 5" key="1">
    <citation type="submission" date="2020-01" db="EMBL/GenBank/DDBJ databases">
        <title>Identification and distribution of gene clusters putatively required for synthesis of sphingolipid metabolism inhibitors in phylogenetically diverse species of the filamentous fungus Fusarium.</title>
        <authorList>
            <person name="Kim H.-S."/>
            <person name="Busman M."/>
            <person name="Brown D.W."/>
            <person name="Divon H."/>
            <person name="Uhlig S."/>
            <person name="Proctor R.H."/>
        </authorList>
    </citation>
    <scope>NUCLEOTIDE SEQUENCE [LARGE SCALE GENOMIC DNA]</scope>
    <source>
        <strain evidence="4 5">NRRL 13308</strain>
    </source>
</reference>
<dbReference type="OrthoDB" id="341259at2759"/>
<evidence type="ECO:0000313" key="4">
    <source>
        <dbReference type="EMBL" id="KAF4440161.1"/>
    </source>
</evidence>
<keyword evidence="5" id="KW-1185">Reference proteome</keyword>
<feature type="repeat" description="ANK" evidence="3">
    <location>
        <begin position="220"/>
        <end position="252"/>
    </location>
</feature>
<dbReference type="Pfam" id="PF00023">
    <property type="entry name" value="Ank"/>
    <property type="match status" value="1"/>
</dbReference>
<dbReference type="InterPro" id="IPR036770">
    <property type="entry name" value="Ankyrin_rpt-contain_sf"/>
</dbReference>
<feature type="repeat" description="ANK" evidence="3">
    <location>
        <begin position="124"/>
        <end position="156"/>
    </location>
</feature>
<gene>
    <name evidence="4" type="ORF">FACUT_3684</name>
</gene>
<evidence type="ECO:0000256" key="2">
    <source>
        <dbReference type="ARBA" id="ARBA00023043"/>
    </source>
</evidence>
<dbReference type="AlphaFoldDB" id="A0A8H4NQ66"/>
<dbReference type="PROSITE" id="PS50088">
    <property type="entry name" value="ANK_REPEAT"/>
    <property type="match status" value="3"/>
</dbReference>
<dbReference type="EMBL" id="JAADJF010000080">
    <property type="protein sequence ID" value="KAF4440161.1"/>
    <property type="molecule type" value="Genomic_DNA"/>
</dbReference>